<dbReference type="PANTHER" id="PTHR38011:SF12">
    <property type="entry name" value="BIFUNCTIONAL DEAMINASE-REDUCTASE DOMAIN PROTEIN"/>
    <property type="match status" value="1"/>
</dbReference>
<evidence type="ECO:0000313" key="3">
    <source>
        <dbReference type="Proteomes" id="UP001230328"/>
    </source>
</evidence>
<evidence type="ECO:0000313" key="2">
    <source>
        <dbReference type="EMBL" id="MDQ1025771.1"/>
    </source>
</evidence>
<reference evidence="2 3" key="1">
    <citation type="submission" date="2023-07" db="EMBL/GenBank/DDBJ databases">
        <title>Comparative genomics of wheat-associated soil bacteria to identify genetic determinants of phenazine resistance.</title>
        <authorList>
            <person name="Mouncey N."/>
        </authorList>
    </citation>
    <scope>NUCLEOTIDE SEQUENCE [LARGE SCALE GENOMIC DNA]</scope>
    <source>
        <strain evidence="2 3">V2I4</strain>
    </source>
</reference>
<dbReference type="InterPro" id="IPR024072">
    <property type="entry name" value="DHFR-like_dom_sf"/>
</dbReference>
<keyword evidence="3" id="KW-1185">Reference proteome</keyword>
<gene>
    <name evidence="2" type="ORF">QF035_003353</name>
</gene>
<organism evidence="2 3">
    <name type="scientific">Streptomyces umbrinus</name>
    <dbReference type="NCBI Taxonomy" id="67370"/>
    <lineage>
        <taxon>Bacteria</taxon>
        <taxon>Bacillati</taxon>
        <taxon>Actinomycetota</taxon>
        <taxon>Actinomycetes</taxon>
        <taxon>Kitasatosporales</taxon>
        <taxon>Streptomycetaceae</taxon>
        <taxon>Streptomyces</taxon>
        <taxon>Streptomyces phaeochromogenes group</taxon>
    </lineage>
</organism>
<dbReference type="EMBL" id="JAUSZI010000002">
    <property type="protein sequence ID" value="MDQ1025771.1"/>
    <property type="molecule type" value="Genomic_DNA"/>
</dbReference>
<accession>A0ABU0SQD0</accession>
<protein>
    <submittedName>
        <fullName evidence="2">Dihydrofolate reductase</fullName>
    </submittedName>
</protein>
<dbReference type="Proteomes" id="UP001230328">
    <property type="component" value="Unassembled WGS sequence"/>
</dbReference>
<feature type="domain" description="Bacterial bifunctional deaminase-reductase C-terminal" evidence="1">
    <location>
        <begin position="25"/>
        <end position="204"/>
    </location>
</feature>
<sequence>MATTIDRWNKGKVSPTMSLARVHNFSISLDGFGTGEGMSRDAPFGHAGERLHQWMFTTRFWHEMTGRSGGTAGLDDAFARQFEPGIGAEIMGAGKFGYPGWHEDPDWKGWWGPNPPFHTPTFVLTHHPRPSIEMEGGTTFHFLDTSPAEALDTAREAADGQDVRIGGGPTVVRDFFAAGLIDRLHVVVAPILLGRGVRLWDGLEGPEKDYEVEATSSPSGVTHVTFTRAGL</sequence>
<dbReference type="InterPro" id="IPR002734">
    <property type="entry name" value="RibDG_C"/>
</dbReference>
<proteinExistence type="predicted"/>
<dbReference type="Pfam" id="PF01872">
    <property type="entry name" value="RibD_C"/>
    <property type="match status" value="1"/>
</dbReference>
<name>A0ABU0SQD0_9ACTN</name>
<dbReference type="Gene3D" id="3.40.430.10">
    <property type="entry name" value="Dihydrofolate Reductase, subunit A"/>
    <property type="match status" value="1"/>
</dbReference>
<evidence type="ECO:0000259" key="1">
    <source>
        <dbReference type="Pfam" id="PF01872"/>
    </source>
</evidence>
<dbReference type="InterPro" id="IPR050765">
    <property type="entry name" value="Riboflavin_Biosynth_HTPR"/>
</dbReference>
<comment type="caution">
    <text evidence="2">The sequence shown here is derived from an EMBL/GenBank/DDBJ whole genome shotgun (WGS) entry which is preliminary data.</text>
</comment>
<dbReference type="PANTHER" id="PTHR38011">
    <property type="entry name" value="DIHYDROFOLATE REDUCTASE FAMILY PROTEIN (AFU_ORTHOLOGUE AFUA_8G06820)"/>
    <property type="match status" value="1"/>
</dbReference>
<dbReference type="SUPFAM" id="SSF53597">
    <property type="entry name" value="Dihydrofolate reductase-like"/>
    <property type="match status" value="1"/>
</dbReference>